<proteinExistence type="predicted"/>
<evidence type="ECO:0008006" key="6">
    <source>
        <dbReference type="Google" id="ProtNLM"/>
    </source>
</evidence>
<dbReference type="EMBL" id="UGWZ01000001">
    <property type="protein sequence ID" value="SUG16578.1"/>
    <property type="molecule type" value="Genomic_DNA"/>
</dbReference>
<organism evidence="3 5">
    <name type="scientific">Salmonella enterica subsp. arizonae</name>
    <dbReference type="NCBI Taxonomy" id="59203"/>
    <lineage>
        <taxon>Bacteria</taxon>
        <taxon>Pseudomonadati</taxon>
        <taxon>Pseudomonadota</taxon>
        <taxon>Gammaproteobacteria</taxon>
        <taxon>Enterobacterales</taxon>
        <taxon>Enterobacteriaceae</taxon>
        <taxon>Salmonella</taxon>
    </lineage>
</organism>
<evidence type="ECO:0000313" key="5">
    <source>
        <dbReference type="Proteomes" id="UP000254762"/>
    </source>
</evidence>
<evidence type="ECO:0000313" key="2">
    <source>
        <dbReference type="EMBL" id="SUG16578.1"/>
    </source>
</evidence>
<reference evidence="4 5" key="1">
    <citation type="submission" date="2018-06" db="EMBL/GenBank/DDBJ databases">
        <authorList>
            <consortium name="Pathogen Informatics"/>
            <person name="Doyle S."/>
        </authorList>
    </citation>
    <scope>NUCLEOTIDE SEQUENCE [LARGE SCALE GENOMIC DNA]</scope>
    <source>
        <strain evidence="2 4">NCTC7295</strain>
        <strain evidence="3 5">NCTC7304</strain>
    </source>
</reference>
<keyword evidence="1" id="KW-0732">Signal</keyword>
<protein>
    <recommendedName>
        <fullName evidence="6">Fimbrial protein</fullName>
    </recommendedName>
</protein>
<accession>A0A379SYK4</accession>
<feature type="signal peptide" evidence="1">
    <location>
        <begin position="1"/>
        <end position="24"/>
    </location>
</feature>
<dbReference type="Proteomes" id="UP000254124">
    <property type="component" value="Unassembled WGS sequence"/>
</dbReference>
<evidence type="ECO:0000313" key="3">
    <source>
        <dbReference type="EMBL" id="SUG33334.1"/>
    </source>
</evidence>
<dbReference type="AlphaFoldDB" id="A0A379SYK4"/>
<dbReference type="Proteomes" id="UP000254762">
    <property type="component" value="Unassembled WGS sequence"/>
</dbReference>
<evidence type="ECO:0000313" key="4">
    <source>
        <dbReference type="Proteomes" id="UP000254124"/>
    </source>
</evidence>
<gene>
    <name evidence="2" type="ORF">NCTC7295_04293</name>
    <name evidence="3" type="ORF">NCTC7304_02808</name>
</gene>
<dbReference type="EMBL" id="UGXD01000002">
    <property type="protein sequence ID" value="SUG33334.1"/>
    <property type="molecule type" value="Genomic_DNA"/>
</dbReference>
<sequence length="110" mass="12197">MKGRLTLNCIFLVSTCLPSSNALANDDCENYGRKSEVSQTYINPDNNSFEVVSTKRLHFFSSPNKDCKIKDLFLVPGDIITGHTEYNGYVSASYAKMSHGQSLDGLTNHN</sequence>
<evidence type="ECO:0000256" key="1">
    <source>
        <dbReference type="SAM" id="SignalP"/>
    </source>
</evidence>
<feature type="chain" id="PRO_5036071835" description="Fimbrial protein" evidence="1">
    <location>
        <begin position="25"/>
        <end position="110"/>
    </location>
</feature>
<name>A0A379SYK4_SALER</name>